<dbReference type="HOGENOM" id="CLU_2914502_0_0_9"/>
<dbReference type="BioCyc" id="CSTI499177:GJE9-2320-MONOMER"/>
<reference evidence="2" key="1">
    <citation type="journal article" date="2010" name="BMC Genomics">
        <title>Clostridium sticklandii, a specialist in amino acid degradation:revisiting its metabolism through its genome sequence.</title>
        <authorList>
            <person name="Fonknechten N."/>
            <person name="Chaussonnerie S."/>
            <person name="Tricot S."/>
            <person name="Lajus A."/>
            <person name="Andreesen J.R."/>
            <person name="Perchat N."/>
            <person name="Pelletier E."/>
            <person name="Gouyvenoux M."/>
            <person name="Barbe V."/>
            <person name="Salanoubat M."/>
            <person name="Le Paslier D."/>
            <person name="Weissenbach J."/>
            <person name="Cohen G.N."/>
            <person name="Kreimeyer A."/>
        </authorList>
    </citation>
    <scope>NUCLEOTIDE SEQUENCE [LARGE SCALE GENOMIC DNA]</scope>
    <source>
        <strain evidence="2">ATCC 12662 / DSM 519 / JCM 1433 / CCUG 9281 / NCIMB 10654 / HF</strain>
    </source>
</reference>
<dbReference type="AlphaFoldDB" id="E3PUD3"/>
<evidence type="ECO:0000313" key="2">
    <source>
        <dbReference type="Proteomes" id="UP000007041"/>
    </source>
</evidence>
<proteinExistence type="predicted"/>
<evidence type="ECO:0000313" key="1">
    <source>
        <dbReference type="EMBL" id="CBH22371.1"/>
    </source>
</evidence>
<dbReference type="KEGG" id="cst:CLOST_2253"/>
<dbReference type="EMBL" id="FP565809">
    <property type="protein sequence ID" value="CBH22371.1"/>
    <property type="molecule type" value="Genomic_DNA"/>
</dbReference>
<gene>
    <name evidence="1" type="ordered locus">CLOST_2253</name>
</gene>
<protein>
    <submittedName>
        <fullName evidence="1">Uncharacterized protein</fullName>
    </submittedName>
</protein>
<sequence length="61" mass="7146">MNLGKAQSIMAGSFIKRRLIVNEAVHNTKGVTDDSDFTWIIDNYIWFVCTSSRRFYRCKLK</sequence>
<name>E3PUD3_ACESD</name>
<organism evidence="1 2">
    <name type="scientific">Acetoanaerobium sticklandii (strain ATCC 12662 / DSM 519 / JCM 1433 / CCUG 9281 / NCIMB 10654 / HF)</name>
    <name type="common">Clostridium sticklandii</name>
    <dbReference type="NCBI Taxonomy" id="499177"/>
    <lineage>
        <taxon>Bacteria</taxon>
        <taxon>Bacillati</taxon>
        <taxon>Bacillota</taxon>
        <taxon>Clostridia</taxon>
        <taxon>Peptostreptococcales</taxon>
        <taxon>Filifactoraceae</taxon>
        <taxon>Acetoanaerobium</taxon>
    </lineage>
</organism>
<dbReference type="Proteomes" id="UP000007041">
    <property type="component" value="Chromosome"/>
</dbReference>
<accession>E3PUD3</accession>
<keyword evidence="2" id="KW-1185">Reference proteome</keyword>